<keyword evidence="2" id="KW-0812">Transmembrane</keyword>
<dbReference type="HOGENOM" id="CLU_679720_0_0_1"/>
<evidence type="ECO:0000256" key="1">
    <source>
        <dbReference type="SAM" id="MobiDB-lite"/>
    </source>
</evidence>
<gene>
    <name evidence="3" type="ORF">CTHT_0000440</name>
</gene>
<accession>G0RXU7</accession>
<dbReference type="Proteomes" id="UP000008066">
    <property type="component" value="Unassembled WGS sequence"/>
</dbReference>
<dbReference type="EMBL" id="GL988030">
    <property type="protein sequence ID" value="EGS24113.1"/>
    <property type="molecule type" value="Genomic_DNA"/>
</dbReference>
<dbReference type="RefSeq" id="XP_006690599.1">
    <property type="nucleotide sequence ID" value="XM_006690536.1"/>
</dbReference>
<sequence length="405" mass="44808">MGRIAGIDRRYCFGTTSFFDITGRMIAACLLLSPTYGLPSSAAAAVHDPVTYLQPAEQLKKALNELSRVSKPIIKRYENDHIVLADCRDASEVLSSQMAYYEDGLEGTPKDVAIVDTPYDQTRVWVNANTSAQFSTTGVWFNASIGPKVPEGQFAGVGRNDYENFTCWQEYRANLYVYDGTQCHGVYDCRHQAIPENVTWVPPGVHRKEDKMSKGTIIGIAVGVAGGVLFLIAAVLVFWYYRRLHKGKEASSQDEAQNAVDDTQGDKGAPVLMDTNAICEIDGRRYRVEMSDETGKVELDAHEKAELPGDFTFIRPAVADGEDSGGKGNKLGKTESAKLQQEISASQGEPATPLTASTPLDEPPSYQQTQEEHLKRQWEQEELAQQEQALLHKSQQLDPHRQTQS</sequence>
<reference evidence="3 4" key="1">
    <citation type="journal article" date="2011" name="Cell">
        <title>Insight into structure and assembly of the nuclear pore complex by utilizing the genome of a eukaryotic thermophile.</title>
        <authorList>
            <person name="Amlacher S."/>
            <person name="Sarges P."/>
            <person name="Flemming D."/>
            <person name="van Noort V."/>
            <person name="Kunze R."/>
            <person name="Devos D.P."/>
            <person name="Arumugam M."/>
            <person name="Bork P."/>
            <person name="Hurt E."/>
        </authorList>
    </citation>
    <scope>NUCLEOTIDE SEQUENCE [LARGE SCALE GENOMIC DNA]</scope>
    <source>
        <strain evidence="4">DSM 1495 / CBS 144.50 / IMI 039719</strain>
    </source>
</reference>
<protein>
    <submittedName>
        <fullName evidence="3">Uncharacterized protein</fullName>
    </submittedName>
</protein>
<keyword evidence="2" id="KW-0472">Membrane</keyword>
<dbReference type="OrthoDB" id="5213764at2759"/>
<keyword evidence="4" id="KW-1185">Reference proteome</keyword>
<dbReference type="eggNOG" id="ENOG502TEVA">
    <property type="taxonomic scope" value="Eukaryota"/>
</dbReference>
<feature type="region of interest" description="Disordered" evidence="1">
    <location>
        <begin position="313"/>
        <end position="405"/>
    </location>
</feature>
<dbReference type="GeneID" id="18254082"/>
<keyword evidence="2" id="KW-1133">Transmembrane helix</keyword>
<feature type="compositionally biased region" description="Basic and acidic residues" evidence="1">
    <location>
        <begin position="370"/>
        <end position="379"/>
    </location>
</feature>
<dbReference type="CDD" id="cd12087">
    <property type="entry name" value="TM_EGFR-like"/>
    <property type="match status" value="1"/>
</dbReference>
<evidence type="ECO:0000256" key="2">
    <source>
        <dbReference type="SAM" id="Phobius"/>
    </source>
</evidence>
<feature type="transmembrane region" description="Helical" evidence="2">
    <location>
        <begin position="217"/>
        <end position="241"/>
    </location>
</feature>
<dbReference type="AlphaFoldDB" id="G0RXU7"/>
<organism evidence="4">
    <name type="scientific">Chaetomium thermophilum (strain DSM 1495 / CBS 144.50 / IMI 039719)</name>
    <name type="common">Thermochaetoides thermophila</name>
    <dbReference type="NCBI Taxonomy" id="759272"/>
    <lineage>
        <taxon>Eukaryota</taxon>
        <taxon>Fungi</taxon>
        <taxon>Dikarya</taxon>
        <taxon>Ascomycota</taxon>
        <taxon>Pezizomycotina</taxon>
        <taxon>Sordariomycetes</taxon>
        <taxon>Sordariomycetidae</taxon>
        <taxon>Sordariales</taxon>
        <taxon>Chaetomiaceae</taxon>
        <taxon>Thermochaetoides</taxon>
    </lineage>
</organism>
<dbReference type="KEGG" id="cthr:CTHT_0000440"/>
<evidence type="ECO:0000313" key="4">
    <source>
        <dbReference type="Proteomes" id="UP000008066"/>
    </source>
</evidence>
<name>G0RXU7_CHATD</name>
<evidence type="ECO:0000313" key="3">
    <source>
        <dbReference type="EMBL" id="EGS24113.1"/>
    </source>
</evidence>
<feature type="compositionally biased region" description="Polar residues" evidence="1">
    <location>
        <begin position="337"/>
        <end position="358"/>
    </location>
</feature>
<dbReference type="STRING" id="759272.G0RXU7"/>
<proteinExistence type="predicted"/>